<dbReference type="GeneID" id="90542411"/>
<protein>
    <submittedName>
        <fullName evidence="3">SP-containing membrane protein</fullName>
    </submittedName>
</protein>
<dbReference type="AlphaFoldDB" id="A0AAX4JEY2"/>
<keyword evidence="1" id="KW-0812">Transmembrane</keyword>
<proteinExistence type="predicted"/>
<gene>
    <name evidence="3" type="ORF">VNE69_09132</name>
</gene>
<dbReference type="KEGG" id="vnx:VNE69_09132"/>
<dbReference type="RefSeq" id="XP_065330724.1">
    <property type="nucleotide sequence ID" value="XM_065474652.1"/>
</dbReference>
<sequence length="107" mass="12375">MNSLIKIIAYLCVSICEAIHDSDFEDESMSSESMDSSEYYLNTLEEALSRNTAEILATLINEEYMVAQISLWIRQKFHDFFVILIFTGILSAWALVYYSNCYYGIIK</sequence>
<evidence type="ECO:0000313" key="3">
    <source>
        <dbReference type="EMBL" id="WUR04579.1"/>
    </source>
</evidence>
<evidence type="ECO:0000256" key="1">
    <source>
        <dbReference type="SAM" id="Phobius"/>
    </source>
</evidence>
<keyword evidence="2" id="KW-0732">Signal</keyword>
<feature type="chain" id="PRO_5043679810" evidence="2">
    <location>
        <begin position="19"/>
        <end position="107"/>
    </location>
</feature>
<feature type="signal peptide" evidence="2">
    <location>
        <begin position="1"/>
        <end position="18"/>
    </location>
</feature>
<dbReference type="EMBL" id="CP142734">
    <property type="protein sequence ID" value="WUR04579.1"/>
    <property type="molecule type" value="Genomic_DNA"/>
</dbReference>
<keyword evidence="1" id="KW-0472">Membrane</keyword>
<organism evidence="3 4">
    <name type="scientific">Vairimorpha necatrix</name>
    <dbReference type="NCBI Taxonomy" id="6039"/>
    <lineage>
        <taxon>Eukaryota</taxon>
        <taxon>Fungi</taxon>
        <taxon>Fungi incertae sedis</taxon>
        <taxon>Microsporidia</taxon>
        <taxon>Nosematidae</taxon>
        <taxon>Vairimorpha</taxon>
    </lineage>
</organism>
<evidence type="ECO:0000256" key="2">
    <source>
        <dbReference type="SAM" id="SignalP"/>
    </source>
</evidence>
<keyword evidence="1" id="KW-1133">Transmembrane helix</keyword>
<reference evidence="3" key="1">
    <citation type="journal article" date="2024" name="BMC Genomics">
        <title>Functional annotation of a divergent genome using sequence and structure-based similarity.</title>
        <authorList>
            <person name="Svedberg D."/>
            <person name="Winiger R.R."/>
            <person name="Berg A."/>
            <person name="Sharma H."/>
            <person name="Tellgren-Roth C."/>
            <person name="Debrunner-Vossbrinck B.A."/>
            <person name="Vossbrinck C.R."/>
            <person name="Barandun J."/>
        </authorList>
    </citation>
    <scope>NUCLEOTIDE SEQUENCE</scope>
    <source>
        <strain evidence="3">Illinois isolate</strain>
    </source>
</reference>
<feature type="transmembrane region" description="Helical" evidence="1">
    <location>
        <begin position="80"/>
        <end position="98"/>
    </location>
</feature>
<evidence type="ECO:0000313" key="4">
    <source>
        <dbReference type="Proteomes" id="UP001334084"/>
    </source>
</evidence>
<name>A0AAX4JEY2_9MICR</name>
<accession>A0AAX4JEY2</accession>
<dbReference type="Proteomes" id="UP001334084">
    <property type="component" value="Chromosome 9"/>
</dbReference>
<keyword evidence="4" id="KW-1185">Reference proteome</keyword>